<dbReference type="SUPFAM" id="SSF55979">
    <property type="entry name" value="DNA clamp"/>
    <property type="match status" value="1"/>
</dbReference>
<dbReference type="Proteomes" id="UP000310685">
    <property type="component" value="Unassembled WGS sequence"/>
</dbReference>
<dbReference type="Gene3D" id="3.70.10.10">
    <property type="match status" value="1"/>
</dbReference>
<name>A0A4T0N1K2_9BASI</name>
<dbReference type="GO" id="GO:0044778">
    <property type="term" value="P:meiotic DNA integrity checkpoint signaling"/>
    <property type="evidence" value="ECO:0007669"/>
    <property type="project" value="TreeGrafter"/>
</dbReference>
<dbReference type="GO" id="GO:0005730">
    <property type="term" value="C:nucleolus"/>
    <property type="evidence" value="ECO:0007669"/>
    <property type="project" value="InterPro"/>
</dbReference>
<evidence type="ECO:0000313" key="5">
    <source>
        <dbReference type="EMBL" id="TIB82704.1"/>
    </source>
</evidence>
<dbReference type="GO" id="GO:0031573">
    <property type="term" value="P:mitotic intra-S DNA damage checkpoint signaling"/>
    <property type="evidence" value="ECO:0007669"/>
    <property type="project" value="TreeGrafter"/>
</dbReference>
<protein>
    <recommendedName>
        <fullName evidence="4">Checkpoint protein</fullName>
    </recommendedName>
</protein>
<organism evidence="5 6">
    <name type="scientific">Wallemia mellicola</name>
    <dbReference type="NCBI Taxonomy" id="1708541"/>
    <lineage>
        <taxon>Eukaryota</taxon>
        <taxon>Fungi</taxon>
        <taxon>Dikarya</taxon>
        <taxon>Basidiomycota</taxon>
        <taxon>Wallemiomycotina</taxon>
        <taxon>Wallemiomycetes</taxon>
        <taxon>Wallemiales</taxon>
        <taxon>Wallemiaceae</taxon>
        <taxon>Wallemia</taxon>
    </lineage>
</organism>
<dbReference type="PANTHER" id="PTHR12900:SF0">
    <property type="entry name" value="CHECKPOINT PROTEIN"/>
    <property type="match status" value="1"/>
</dbReference>
<gene>
    <name evidence="5" type="ORF">E3Q22_00169</name>
</gene>
<comment type="caution">
    <text evidence="5">The sequence shown here is derived from an EMBL/GenBank/DDBJ whole genome shotgun (WGS) entry which is preliminary data.</text>
</comment>
<dbReference type="InterPro" id="IPR007150">
    <property type="entry name" value="HUS1/Mec3"/>
</dbReference>
<evidence type="ECO:0000256" key="1">
    <source>
        <dbReference type="ARBA" id="ARBA00004123"/>
    </source>
</evidence>
<dbReference type="EMBL" id="SPRC01000001">
    <property type="protein sequence ID" value="TIB82704.1"/>
    <property type="molecule type" value="Genomic_DNA"/>
</dbReference>
<dbReference type="GO" id="GO:0033314">
    <property type="term" value="P:mitotic DNA replication checkpoint signaling"/>
    <property type="evidence" value="ECO:0007669"/>
    <property type="project" value="TreeGrafter"/>
</dbReference>
<proteinExistence type="inferred from homology"/>
<dbReference type="GO" id="GO:0006289">
    <property type="term" value="P:nucleotide-excision repair"/>
    <property type="evidence" value="ECO:0007669"/>
    <property type="project" value="TreeGrafter"/>
</dbReference>
<dbReference type="InterPro" id="IPR046938">
    <property type="entry name" value="DNA_clamp_sf"/>
</dbReference>
<accession>A0A4T0N1K2</accession>
<evidence type="ECO:0000313" key="6">
    <source>
        <dbReference type="Proteomes" id="UP000310685"/>
    </source>
</evidence>
<sequence>MLNDFLFRCVISNVKLFKQITQAFSKLLGNEHAVIRFTKDMVYVGQSGVDTALKSWLQVSVDTLFTAYRCESSNNNEVHIEVSMEQLYRAIKSAHETDDVLLRLMKKGAIPTLNLSISTLSHYNSRFTIEQDVPCRPQKQIYVDTFDQPAIPERNVTVQLPSIPKLKTVLEKLRVLDNYVTIRANWEGKLEFSILNDQVGVRTTFEKLGVQSNEGRDVITSTITLTFVGARGTVVVDSRQLIKVFQVPELSNRAFIGKLALLLCRWSNRDTTGICNNNCMAFYSRSPRPQRAKTTI</sequence>
<comment type="subcellular location">
    <subcellularLocation>
        <location evidence="1">Nucleus</location>
    </subcellularLocation>
</comment>
<dbReference type="GO" id="GO:0035861">
    <property type="term" value="C:site of double-strand break"/>
    <property type="evidence" value="ECO:0007669"/>
    <property type="project" value="TreeGrafter"/>
</dbReference>
<dbReference type="Pfam" id="PF04005">
    <property type="entry name" value="Hus1"/>
    <property type="match status" value="1"/>
</dbReference>
<dbReference type="GO" id="GO:0000723">
    <property type="term" value="P:telomere maintenance"/>
    <property type="evidence" value="ECO:0007669"/>
    <property type="project" value="TreeGrafter"/>
</dbReference>
<evidence type="ECO:0000256" key="3">
    <source>
        <dbReference type="ARBA" id="ARBA00023242"/>
    </source>
</evidence>
<dbReference type="GO" id="GO:0000724">
    <property type="term" value="P:double-strand break repair via homologous recombination"/>
    <property type="evidence" value="ECO:0007669"/>
    <property type="project" value="TreeGrafter"/>
</dbReference>
<dbReference type="PIRSF" id="PIRSF011312">
    <property type="entry name" value="Cell_cycle_HUS1"/>
    <property type="match status" value="1"/>
</dbReference>
<dbReference type="PANTHER" id="PTHR12900">
    <property type="entry name" value="MITOTIC AND DNA DAMAGE CHECKPOINT PROTEIN HUS1"/>
    <property type="match status" value="1"/>
</dbReference>
<keyword evidence="3" id="KW-0539">Nucleus</keyword>
<reference evidence="5 6" key="1">
    <citation type="submission" date="2019-03" db="EMBL/GenBank/DDBJ databases">
        <title>Sequencing 25 genomes of Wallemia mellicola.</title>
        <authorList>
            <person name="Gostincar C."/>
        </authorList>
    </citation>
    <scope>NUCLEOTIDE SEQUENCE [LARGE SCALE GENOMIC DNA]</scope>
    <source>
        <strain evidence="5 6">EXF-6152</strain>
    </source>
</reference>
<dbReference type="AlphaFoldDB" id="A0A4T0N1K2"/>
<evidence type="ECO:0000256" key="4">
    <source>
        <dbReference type="PIRNR" id="PIRNR011312"/>
    </source>
</evidence>
<comment type="similarity">
    <text evidence="2 4">Belongs to the HUS1 family.</text>
</comment>
<dbReference type="InterPro" id="IPR016580">
    <property type="entry name" value="HUS1"/>
</dbReference>
<evidence type="ECO:0000256" key="2">
    <source>
        <dbReference type="ARBA" id="ARBA00005563"/>
    </source>
</evidence>
<dbReference type="GO" id="GO:0030896">
    <property type="term" value="C:checkpoint clamp complex"/>
    <property type="evidence" value="ECO:0007669"/>
    <property type="project" value="InterPro"/>
</dbReference>